<dbReference type="PROSITE" id="PS51257">
    <property type="entry name" value="PROKAR_LIPOPROTEIN"/>
    <property type="match status" value="1"/>
</dbReference>
<protein>
    <recommendedName>
        <fullName evidence="4">Pilus assembly protein CpaD</fullName>
    </recommendedName>
</protein>
<feature type="signal peptide" evidence="1">
    <location>
        <begin position="1"/>
        <end position="20"/>
    </location>
</feature>
<dbReference type="AlphaFoldDB" id="A0A5J6MIL0"/>
<sequence length="221" mass="23284">MNRSALALLAALILSPALQGCEAEQQDRLITVATWKQATPAVEPRVQTVALTHPVSFPPRSAALPGAEKASLLDFLNRQSITSGTRVTVKPNAPEGTDAGLLADRMGEVRRVLAARGLIVDLAPPMQGGNADQVAVVAMKAQVAPIACPGYNAPIQLDHEMRPILNPGCANAIDLGLMLENPNDLNQGRALPPADAEGQSLSIQRYRAGQTYAPVTQSTTD</sequence>
<dbReference type="OrthoDB" id="7346467at2"/>
<evidence type="ECO:0000313" key="2">
    <source>
        <dbReference type="EMBL" id="QEX17021.1"/>
    </source>
</evidence>
<reference evidence="2 3" key="1">
    <citation type="submission" date="2019-08" db="EMBL/GenBank/DDBJ databases">
        <title>Hyperibacter terrae gen. nov., sp. nov. and Hyperibacter viscosus sp. nov., two new members in the family Rhodospirillaceae isolated from the rhizosphere of Hypericum perforatum.</title>
        <authorList>
            <person name="Noviana Z."/>
        </authorList>
    </citation>
    <scope>NUCLEOTIDE SEQUENCE [LARGE SCALE GENOMIC DNA]</scope>
    <source>
        <strain evidence="2 3">R5913</strain>
    </source>
</reference>
<dbReference type="RefSeq" id="WP_151177313.1">
    <property type="nucleotide sequence ID" value="NZ_CP042906.1"/>
</dbReference>
<dbReference type="KEGG" id="htq:FRZ44_23170"/>
<dbReference type="Proteomes" id="UP000326202">
    <property type="component" value="Chromosome"/>
</dbReference>
<keyword evidence="1" id="KW-0732">Signal</keyword>
<dbReference type="Pfam" id="PF09476">
    <property type="entry name" value="Pilus_CpaD"/>
    <property type="match status" value="1"/>
</dbReference>
<keyword evidence="3" id="KW-1185">Reference proteome</keyword>
<evidence type="ECO:0000313" key="3">
    <source>
        <dbReference type="Proteomes" id="UP000326202"/>
    </source>
</evidence>
<feature type="chain" id="PRO_5023885402" description="Pilus assembly protein CpaD" evidence="1">
    <location>
        <begin position="21"/>
        <end position="221"/>
    </location>
</feature>
<name>A0A5J6MIL0_9PROT</name>
<accession>A0A5J6MIL0</accession>
<evidence type="ECO:0000256" key="1">
    <source>
        <dbReference type="SAM" id="SignalP"/>
    </source>
</evidence>
<dbReference type="EMBL" id="CP042906">
    <property type="protein sequence ID" value="QEX17021.1"/>
    <property type="molecule type" value="Genomic_DNA"/>
</dbReference>
<dbReference type="InterPro" id="IPR019027">
    <property type="entry name" value="Pilus_biogenesis_CpaD-related"/>
</dbReference>
<evidence type="ECO:0008006" key="4">
    <source>
        <dbReference type="Google" id="ProtNLM"/>
    </source>
</evidence>
<proteinExistence type="predicted"/>
<organism evidence="2 3">
    <name type="scientific">Hypericibacter terrae</name>
    <dbReference type="NCBI Taxonomy" id="2602015"/>
    <lineage>
        <taxon>Bacteria</taxon>
        <taxon>Pseudomonadati</taxon>
        <taxon>Pseudomonadota</taxon>
        <taxon>Alphaproteobacteria</taxon>
        <taxon>Rhodospirillales</taxon>
        <taxon>Dongiaceae</taxon>
        <taxon>Hypericibacter</taxon>
    </lineage>
</organism>
<gene>
    <name evidence="2" type="ORF">FRZ44_23170</name>
</gene>